<protein>
    <submittedName>
        <fullName evidence="2">Uncharacterized protein</fullName>
    </submittedName>
</protein>
<sequence>MSTDKSESFDNLKKISSSLQNVTTSETAMKVYETGDYRGDFSQYYIGPYLDSGEPLKFKLSFDMETYRNDHKKVDPIVNKGMAEIEIVFYPTTVQAVWLYFDFM</sequence>
<dbReference type="Proteomes" id="UP000887577">
    <property type="component" value="Unplaced"/>
</dbReference>
<reference evidence="2" key="1">
    <citation type="submission" date="2022-11" db="UniProtKB">
        <authorList>
            <consortium name="WormBaseParasite"/>
        </authorList>
    </citation>
    <scope>IDENTIFICATION</scope>
</reference>
<evidence type="ECO:0000313" key="1">
    <source>
        <dbReference type="Proteomes" id="UP000887577"/>
    </source>
</evidence>
<organism evidence="1 2">
    <name type="scientific">Panagrolaimus superbus</name>
    <dbReference type="NCBI Taxonomy" id="310955"/>
    <lineage>
        <taxon>Eukaryota</taxon>
        <taxon>Metazoa</taxon>
        <taxon>Ecdysozoa</taxon>
        <taxon>Nematoda</taxon>
        <taxon>Chromadorea</taxon>
        <taxon>Rhabditida</taxon>
        <taxon>Tylenchina</taxon>
        <taxon>Panagrolaimomorpha</taxon>
        <taxon>Panagrolaimoidea</taxon>
        <taxon>Panagrolaimidae</taxon>
        <taxon>Panagrolaimus</taxon>
    </lineage>
</organism>
<keyword evidence="1" id="KW-1185">Reference proteome</keyword>
<dbReference type="AlphaFoldDB" id="A0A914Z1V8"/>
<accession>A0A914Z1V8</accession>
<evidence type="ECO:0000313" key="2">
    <source>
        <dbReference type="WBParaSite" id="PSU_v2.g5888.t1"/>
    </source>
</evidence>
<dbReference type="WBParaSite" id="PSU_v2.g5888.t1">
    <property type="protein sequence ID" value="PSU_v2.g5888.t1"/>
    <property type="gene ID" value="PSU_v2.g5888"/>
</dbReference>
<name>A0A914Z1V8_9BILA</name>
<proteinExistence type="predicted"/>